<dbReference type="InterPro" id="IPR003347">
    <property type="entry name" value="JmjC_dom"/>
</dbReference>
<dbReference type="InterPro" id="IPR014710">
    <property type="entry name" value="RmlC-like_jellyroll"/>
</dbReference>
<feature type="region of interest" description="Disordered" evidence="2">
    <location>
        <begin position="468"/>
        <end position="497"/>
    </location>
</feature>
<dbReference type="Gene3D" id="2.60.120.650">
    <property type="entry name" value="Cupin"/>
    <property type="match status" value="1"/>
</dbReference>
<name>A0ABY8TIY0_TETOB</name>
<feature type="region of interest" description="Disordered" evidence="2">
    <location>
        <begin position="517"/>
        <end position="563"/>
    </location>
</feature>
<dbReference type="InterPro" id="IPR041667">
    <property type="entry name" value="Cupin_8"/>
</dbReference>
<feature type="domain" description="JmjC" evidence="3">
    <location>
        <begin position="91"/>
        <end position="401"/>
    </location>
</feature>
<dbReference type="PANTHER" id="PTHR12461">
    <property type="entry name" value="HYPOXIA-INDUCIBLE FACTOR 1 ALPHA INHIBITOR-RELATED"/>
    <property type="match status" value="1"/>
</dbReference>
<dbReference type="PROSITE" id="PS51184">
    <property type="entry name" value="JMJC"/>
    <property type="match status" value="1"/>
</dbReference>
<dbReference type="Gene3D" id="2.60.120.10">
    <property type="entry name" value="Jelly Rolls"/>
    <property type="match status" value="1"/>
</dbReference>
<feature type="region of interest" description="Disordered" evidence="2">
    <location>
        <begin position="238"/>
        <end position="321"/>
    </location>
</feature>
<evidence type="ECO:0000256" key="1">
    <source>
        <dbReference type="ARBA" id="ARBA00006801"/>
    </source>
</evidence>
<gene>
    <name evidence="4" type="ORF">OEZ85_008290</name>
</gene>
<evidence type="ECO:0000313" key="5">
    <source>
        <dbReference type="Proteomes" id="UP001244341"/>
    </source>
</evidence>
<sequence>MWKHIAQRQPVVIWGVDGAWEAFTDDWLVQEAGNATVMVERRSSAKGSYGQGVKAPMKLRQLIHELQQGNTGLYMSTQEVGVGRDGHPLLYGAPLVQLEGRFPLLQPLMGNLVPQSVNMWMGCAPEGSSTGLHHDFHDNLYVLLRGCKRFRLYPPDAAPDMYVRGKLQRIYHNGRIVYEGQGDVLPDGSDKHDVHLWQARHNADEAAAAAADDALEAQLELMLQEGAEGFEEGLEGLADDYIDSDDDGPADLYSDDEDDQASDDADCGDQQQAGKRKGLAGKQQRQQQPDKKRQKQATAGPAAAHAAGPASVEPPPPSFSQVDLSLPEAVLRRQFPRFPGVAAAQEVLLQAGQMLYLPAGWFHEVTSYGGGGLDGGHLAINYWYHPPDNLDSSKAGFKQPYSSAYYPSLWAQRQPWLQQATQRWWQHKQQHMQQQGAAADAADTDGGMPHHQLRVKTHPDGQRHVAWREEVHSPSNKYRMSMTKDGTATGDAGKMPDGSQPDNGLCCGTIGCLEPDTGSESDSPCSSRDAPAPAASGKAGKQQRQQQQQQQKVSKVQQATQHADECTLRHAAAAAGANAPADKSDHDEGAKAANGNAAAAAAAAGDDEDEGLKSLSEEVRAGIAAIEDYFTDNPEAADRLLQEFMAQRQQRLAAAAAAKRGAGQVLALPRLYGRRHHHFAIVKLVKRRPGLR</sequence>
<dbReference type="PANTHER" id="PTHR12461:SF100">
    <property type="entry name" value="JMJC DOMAIN-CONTAINING PROTEIN 4"/>
    <property type="match status" value="1"/>
</dbReference>
<feature type="compositionally biased region" description="Low complexity" evidence="2">
    <location>
        <begin position="530"/>
        <end position="559"/>
    </location>
</feature>
<comment type="similarity">
    <text evidence="1">Belongs to the JARID1 histone demethylase family.</text>
</comment>
<reference evidence="4 5" key="1">
    <citation type="submission" date="2023-05" db="EMBL/GenBank/DDBJ databases">
        <title>A 100% complete, gapless, phased diploid assembly of the Scenedesmus obliquus UTEX 3031 genome.</title>
        <authorList>
            <person name="Biondi T.C."/>
            <person name="Hanschen E.R."/>
            <person name="Kwon T."/>
            <person name="Eng W."/>
            <person name="Kruse C.P.S."/>
            <person name="Koehler S.I."/>
            <person name="Kunde Y."/>
            <person name="Gleasner C.D."/>
            <person name="You Mak K.T."/>
            <person name="Polle J."/>
            <person name="Hovde B.T."/>
            <person name="Starkenburg S.R."/>
        </authorList>
    </citation>
    <scope>NUCLEOTIDE SEQUENCE [LARGE SCALE GENOMIC DNA]</scope>
    <source>
        <strain evidence="4 5">DOE0152z</strain>
    </source>
</reference>
<evidence type="ECO:0000256" key="2">
    <source>
        <dbReference type="SAM" id="MobiDB-lite"/>
    </source>
</evidence>
<dbReference type="Proteomes" id="UP001244341">
    <property type="component" value="Chromosome 1b"/>
</dbReference>
<proteinExistence type="inferred from homology"/>
<feature type="compositionally biased region" description="Acidic residues" evidence="2">
    <location>
        <begin position="238"/>
        <end position="267"/>
    </location>
</feature>
<evidence type="ECO:0000259" key="3">
    <source>
        <dbReference type="PROSITE" id="PS51184"/>
    </source>
</evidence>
<dbReference type="SMART" id="SM00558">
    <property type="entry name" value="JmjC"/>
    <property type="match status" value="1"/>
</dbReference>
<evidence type="ECO:0000313" key="4">
    <source>
        <dbReference type="EMBL" id="WIA08869.1"/>
    </source>
</evidence>
<dbReference type="EMBL" id="CP126208">
    <property type="protein sequence ID" value="WIA08869.1"/>
    <property type="molecule type" value="Genomic_DNA"/>
</dbReference>
<protein>
    <recommendedName>
        <fullName evidence="3">JmjC domain-containing protein</fullName>
    </recommendedName>
</protein>
<feature type="compositionally biased region" description="Low complexity" evidence="2">
    <location>
        <begin position="296"/>
        <end position="310"/>
    </location>
</feature>
<organism evidence="4 5">
    <name type="scientific">Tetradesmus obliquus</name>
    <name type="common">Green alga</name>
    <name type="synonym">Acutodesmus obliquus</name>
    <dbReference type="NCBI Taxonomy" id="3088"/>
    <lineage>
        <taxon>Eukaryota</taxon>
        <taxon>Viridiplantae</taxon>
        <taxon>Chlorophyta</taxon>
        <taxon>core chlorophytes</taxon>
        <taxon>Chlorophyceae</taxon>
        <taxon>CS clade</taxon>
        <taxon>Sphaeropleales</taxon>
        <taxon>Scenedesmaceae</taxon>
        <taxon>Tetradesmus</taxon>
    </lineage>
</organism>
<keyword evidence="5" id="KW-1185">Reference proteome</keyword>
<dbReference type="Pfam" id="PF13621">
    <property type="entry name" value="Cupin_8"/>
    <property type="match status" value="1"/>
</dbReference>
<dbReference type="SUPFAM" id="SSF51197">
    <property type="entry name" value="Clavaminate synthase-like"/>
    <property type="match status" value="1"/>
</dbReference>
<accession>A0ABY8TIY0</accession>